<gene>
    <name evidence="1" type="ORF">Dsin_002498</name>
</gene>
<dbReference type="EMBL" id="JANJYJ010000001">
    <property type="protein sequence ID" value="KAK3230617.1"/>
    <property type="molecule type" value="Genomic_DNA"/>
</dbReference>
<reference evidence="1" key="1">
    <citation type="journal article" date="2023" name="Plant J.">
        <title>Genome sequences and population genomics provide insights into the demographic history, inbreeding, and mutation load of two 'living fossil' tree species of Dipteronia.</title>
        <authorList>
            <person name="Feng Y."/>
            <person name="Comes H.P."/>
            <person name="Chen J."/>
            <person name="Zhu S."/>
            <person name="Lu R."/>
            <person name="Zhang X."/>
            <person name="Li P."/>
            <person name="Qiu J."/>
            <person name="Olsen K.M."/>
            <person name="Qiu Y."/>
        </authorList>
    </citation>
    <scope>NUCLEOTIDE SEQUENCE</scope>
    <source>
        <strain evidence="1">NBL</strain>
    </source>
</reference>
<dbReference type="Proteomes" id="UP001281410">
    <property type="component" value="Unassembled WGS sequence"/>
</dbReference>
<proteinExistence type="predicted"/>
<name>A0AAE0EK12_9ROSI</name>
<dbReference type="AlphaFoldDB" id="A0AAE0EK12"/>
<accession>A0AAE0EK12</accession>
<keyword evidence="2" id="KW-1185">Reference proteome</keyword>
<evidence type="ECO:0000313" key="1">
    <source>
        <dbReference type="EMBL" id="KAK3230617.1"/>
    </source>
</evidence>
<protein>
    <submittedName>
        <fullName evidence="1">Uncharacterized protein</fullName>
    </submittedName>
</protein>
<comment type="caution">
    <text evidence="1">The sequence shown here is derived from an EMBL/GenBank/DDBJ whole genome shotgun (WGS) entry which is preliminary data.</text>
</comment>
<organism evidence="1 2">
    <name type="scientific">Dipteronia sinensis</name>
    <dbReference type="NCBI Taxonomy" id="43782"/>
    <lineage>
        <taxon>Eukaryota</taxon>
        <taxon>Viridiplantae</taxon>
        <taxon>Streptophyta</taxon>
        <taxon>Embryophyta</taxon>
        <taxon>Tracheophyta</taxon>
        <taxon>Spermatophyta</taxon>
        <taxon>Magnoliopsida</taxon>
        <taxon>eudicotyledons</taxon>
        <taxon>Gunneridae</taxon>
        <taxon>Pentapetalae</taxon>
        <taxon>rosids</taxon>
        <taxon>malvids</taxon>
        <taxon>Sapindales</taxon>
        <taxon>Sapindaceae</taxon>
        <taxon>Hippocastanoideae</taxon>
        <taxon>Acereae</taxon>
        <taxon>Dipteronia</taxon>
    </lineage>
</organism>
<sequence>MLEAGEYAEYVGGEGSEALLLPRFFYVRGRMWALELLPLEELRVGVLVAECVNESLIRSSFLPDEAALILSIPCSLSKSENSLTWNYKKLGSYSVRSGYHLGCDLLKNASMSGLSGSESWWQFLWHIKVPAKVKTLVVRSMCPLIKGFQADDHLNFMDFMVACKSQLVAEEMQLLYVVFLHVWFRRNMKVHNSRLLIDRDVVP</sequence>
<evidence type="ECO:0000313" key="2">
    <source>
        <dbReference type="Proteomes" id="UP001281410"/>
    </source>
</evidence>